<sequence length="125" mass="14034">MQVRSLLGKTYDNRNSAARNYLFYTNQTQTFATATGPVRLGKDGLLYFESLEISQGSTHRVYYRLGKFNPLPPVPSEGTAIAFQLDPGVSLKMDWRGINPMNHDELHWSIPPAVQAQSLSSDLFL</sequence>
<accession>A0A2M7GAN9</accession>
<dbReference type="AlphaFoldDB" id="A0A2M7GAN9"/>
<organism evidence="1 2">
    <name type="scientific">bacterium (Candidatus Blackallbacteria) CG17_big_fil_post_rev_8_21_14_2_50_48_46</name>
    <dbReference type="NCBI Taxonomy" id="2014261"/>
    <lineage>
        <taxon>Bacteria</taxon>
        <taxon>Candidatus Blackallbacteria</taxon>
    </lineage>
</organism>
<comment type="caution">
    <text evidence="1">The sequence shown here is derived from an EMBL/GenBank/DDBJ whole genome shotgun (WGS) entry which is preliminary data.</text>
</comment>
<evidence type="ECO:0000313" key="1">
    <source>
        <dbReference type="EMBL" id="PIW19222.1"/>
    </source>
</evidence>
<proteinExistence type="predicted"/>
<protein>
    <submittedName>
        <fullName evidence="1">Uncharacterized protein</fullName>
    </submittedName>
</protein>
<name>A0A2M7GAN9_9BACT</name>
<reference evidence="1 2" key="1">
    <citation type="submission" date="2017-09" db="EMBL/GenBank/DDBJ databases">
        <title>Depth-based differentiation of microbial function through sediment-hosted aquifers and enrichment of novel symbionts in the deep terrestrial subsurface.</title>
        <authorList>
            <person name="Probst A.J."/>
            <person name="Ladd B."/>
            <person name="Jarett J.K."/>
            <person name="Geller-Mcgrath D.E."/>
            <person name="Sieber C.M."/>
            <person name="Emerson J.B."/>
            <person name="Anantharaman K."/>
            <person name="Thomas B.C."/>
            <person name="Malmstrom R."/>
            <person name="Stieglmeier M."/>
            <person name="Klingl A."/>
            <person name="Woyke T."/>
            <person name="Ryan C.M."/>
            <person name="Banfield J.F."/>
        </authorList>
    </citation>
    <scope>NUCLEOTIDE SEQUENCE [LARGE SCALE GENOMIC DNA]</scope>
    <source>
        <strain evidence="1">CG17_big_fil_post_rev_8_21_14_2_50_48_46</strain>
    </source>
</reference>
<dbReference type="Proteomes" id="UP000231019">
    <property type="component" value="Unassembled WGS sequence"/>
</dbReference>
<gene>
    <name evidence="1" type="ORF">COW36_02075</name>
</gene>
<dbReference type="EMBL" id="PFFQ01000005">
    <property type="protein sequence ID" value="PIW19222.1"/>
    <property type="molecule type" value="Genomic_DNA"/>
</dbReference>
<evidence type="ECO:0000313" key="2">
    <source>
        <dbReference type="Proteomes" id="UP000231019"/>
    </source>
</evidence>